<dbReference type="OrthoDB" id="2432495at2759"/>
<accession>A0A397TBP0</accession>
<comment type="caution">
    <text evidence="2">The sequence shown here is derived from an EMBL/GenBank/DDBJ whole genome shotgun (WGS) entry which is preliminary data.</text>
</comment>
<feature type="domain" description="ORC1/DEAH AAA+ ATPase" evidence="1">
    <location>
        <begin position="118"/>
        <end position="250"/>
    </location>
</feature>
<dbReference type="Proteomes" id="UP000265703">
    <property type="component" value="Unassembled WGS sequence"/>
</dbReference>
<evidence type="ECO:0000313" key="3">
    <source>
        <dbReference type="Proteomes" id="UP000265703"/>
    </source>
</evidence>
<evidence type="ECO:0000313" key="2">
    <source>
        <dbReference type="EMBL" id="RIA95673.1"/>
    </source>
</evidence>
<protein>
    <submittedName>
        <fullName evidence="2">P-loop containing nucleoside triphosphate hydrolase protein</fullName>
    </submittedName>
</protein>
<dbReference type="Gene3D" id="3.40.50.300">
    <property type="entry name" value="P-loop containing nucleotide triphosphate hydrolases"/>
    <property type="match status" value="1"/>
</dbReference>
<dbReference type="InterPro" id="IPR027417">
    <property type="entry name" value="P-loop_NTPase"/>
</dbReference>
<evidence type="ECO:0000259" key="1">
    <source>
        <dbReference type="Pfam" id="PF13401"/>
    </source>
</evidence>
<dbReference type="AlphaFoldDB" id="A0A397TBP0"/>
<sequence>MFFLKITQMVHKTIFPTYFITRQIHCFQLLKPFSRTLMTWNNLYHKNKLLKNQLEVLQKEKNLIKVQQTERRRKITKVNLKRRWIVNNTIQNEMRNYVYFIDLEETNILLLDMILRGEFVALYGAKASGKSTRVVQVMEKLKSQGIICIYITFKQFNMKTINTFWSALGIALHINAPKYFGQDDIKSANDFILKFQKEQWNDNHVVLFIDEFDILFEAYDYIKSSFLGTIRAIKNSRKNYALLSLVIIGSFNILHLDSNRIITSSFRNPNFTLEQVQTIYKEFENDTKITIDPEVIKDIYIRTNGHASLVCLCGKAIHLYLISELNRNRKLSFSTWLNFTINSIHDIIADYNIFKKMIITLTKKKEVIPAIEFL</sequence>
<dbReference type="Pfam" id="PF13401">
    <property type="entry name" value="AAA_22"/>
    <property type="match status" value="1"/>
</dbReference>
<reference evidence="2 3" key="1">
    <citation type="submission" date="2018-06" db="EMBL/GenBank/DDBJ databases">
        <title>Comparative genomics reveals the genomic features of Rhizophagus irregularis, R. cerebriforme, R. diaphanum and Gigaspora rosea, and their symbiotic lifestyle signature.</title>
        <authorList>
            <person name="Morin E."/>
            <person name="San Clemente H."/>
            <person name="Chen E.C.H."/>
            <person name="De La Providencia I."/>
            <person name="Hainaut M."/>
            <person name="Kuo A."/>
            <person name="Kohler A."/>
            <person name="Murat C."/>
            <person name="Tang N."/>
            <person name="Roy S."/>
            <person name="Loubradou J."/>
            <person name="Henrissat B."/>
            <person name="Grigoriev I.V."/>
            <person name="Corradi N."/>
            <person name="Roux C."/>
            <person name="Martin F.M."/>
        </authorList>
    </citation>
    <scope>NUCLEOTIDE SEQUENCE [LARGE SCALE GENOMIC DNA]</scope>
    <source>
        <strain evidence="2 3">DAOM 227022</strain>
    </source>
</reference>
<dbReference type="GO" id="GO:0016887">
    <property type="term" value="F:ATP hydrolysis activity"/>
    <property type="evidence" value="ECO:0007669"/>
    <property type="project" value="InterPro"/>
</dbReference>
<organism evidence="2 3">
    <name type="scientific">Glomus cerebriforme</name>
    <dbReference type="NCBI Taxonomy" id="658196"/>
    <lineage>
        <taxon>Eukaryota</taxon>
        <taxon>Fungi</taxon>
        <taxon>Fungi incertae sedis</taxon>
        <taxon>Mucoromycota</taxon>
        <taxon>Glomeromycotina</taxon>
        <taxon>Glomeromycetes</taxon>
        <taxon>Glomerales</taxon>
        <taxon>Glomeraceae</taxon>
        <taxon>Glomus</taxon>
    </lineage>
</organism>
<name>A0A397TBP0_9GLOM</name>
<keyword evidence="2" id="KW-0378">Hydrolase</keyword>
<keyword evidence="3" id="KW-1185">Reference proteome</keyword>
<gene>
    <name evidence="2" type="ORF">C1645_816374</name>
</gene>
<dbReference type="SUPFAM" id="SSF52540">
    <property type="entry name" value="P-loop containing nucleoside triphosphate hydrolases"/>
    <property type="match status" value="1"/>
</dbReference>
<proteinExistence type="predicted"/>
<dbReference type="InterPro" id="IPR049945">
    <property type="entry name" value="AAA_22"/>
</dbReference>
<dbReference type="EMBL" id="QKYT01000057">
    <property type="protein sequence ID" value="RIA95673.1"/>
    <property type="molecule type" value="Genomic_DNA"/>
</dbReference>
<dbReference type="STRING" id="658196.A0A397TBP0"/>